<sequence>MKMSSANIHRTLVLTVMTMCAAYVAQAQTPATTPPPSQPAPSNPAAEGDVTTVTVFGKLKPPTSGLTIRTDTASSCGFMSGQNASTADYVRGAIRQQSYDRQTFSASSPFGDASTGFSAFDRSRTADDRSGFSGCSAADYGFAAGRAHIARRDTTMRDAADLFNAGKYPEALAMFKKSYSKMGYREAAVMIAKMHLYGVATEKDVPEAIKWFEDAAAGHEKVTPRPYDPTRPDRMSPKAEASMMLAKIYLIGFDVPKNPKATRKWFDRAYDLGFVPAGKALGDIYYFGYDTPRDLGKAAKLYTGAAEYSFAPAQYALANILYSGEETIKADPNKALDWYWHAARQKHPGATYAVARAYDLGENVKADPDRALSLYKEAAIGGDGDAQNALGTYFYNGQILPKDQVMARKWFEAAAVRGQADGMFNLGVMMMKGEGGETDHTKAYAWLTLAQTAGHPNAEAVLKILEGRMTPAEKAAAEALLSPQA</sequence>
<name>A0A918QFJ4_9CAUL</name>
<evidence type="ECO:0008006" key="5">
    <source>
        <dbReference type="Google" id="ProtNLM"/>
    </source>
</evidence>
<accession>A0A918QFJ4</accession>
<feature type="region of interest" description="Disordered" evidence="1">
    <location>
        <begin position="29"/>
        <end position="48"/>
    </location>
</feature>
<reference evidence="3" key="1">
    <citation type="journal article" date="2014" name="Int. J. Syst. Evol. Microbiol.">
        <title>Complete genome sequence of Corynebacterium casei LMG S-19264T (=DSM 44701T), isolated from a smear-ripened cheese.</title>
        <authorList>
            <consortium name="US DOE Joint Genome Institute (JGI-PGF)"/>
            <person name="Walter F."/>
            <person name="Albersmeier A."/>
            <person name="Kalinowski J."/>
            <person name="Ruckert C."/>
        </authorList>
    </citation>
    <scope>NUCLEOTIDE SEQUENCE</scope>
    <source>
        <strain evidence="3">KCTC 32296</strain>
    </source>
</reference>
<gene>
    <name evidence="3" type="ORF">GCM10011273_30620</name>
</gene>
<dbReference type="AlphaFoldDB" id="A0A918QFJ4"/>
<evidence type="ECO:0000256" key="1">
    <source>
        <dbReference type="SAM" id="MobiDB-lite"/>
    </source>
</evidence>
<feature type="compositionally biased region" description="Pro residues" evidence="1">
    <location>
        <begin position="32"/>
        <end position="42"/>
    </location>
</feature>
<evidence type="ECO:0000256" key="2">
    <source>
        <dbReference type="SAM" id="SignalP"/>
    </source>
</evidence>
<proteinExistence type="predicted"/>
<feature type="signal peptide" evidence="2">
    <location>
        <begin position="1"/>
        <end position="27"/>
    </location>
</feature>
<reference evidence="3" key="2">
    <citation type="submission" date="2020-09" db="EMBL/GenBank/DDBJ databases">
        <authorList>
            <person name="Sun Q."/>
            <person name="Kim S."/>
        </authorList>
    </citation>
    <scope>NUCLEOTIDE SEQUENCE</scope>
    <source>
        <strain evidence="3">KCTC 32296</strain>
    </source>
</reference>
<dbReference type="PANTHER" id="PTHR11102">
    <property type="entry name" value="SEL-1-LIKE PROTEIN"/>
    <property type="match status" value="1"/>
</dbReference>
<evidence type="ECO:0000313" key="3">
    <source>
        <dbReference type="EMBL" id="GGZ41797.1"/>
    </source>
</evidence>
<comment type="caution">
    <text evidence="3">The sequence shown here is derived from an EMBL/GenBank/DDBJ whole genome shotgun (WGS) entry which is preliminary data.</text>
</comment>
<dbReference type="Gene3D" id="1.25.40.10">
    <property type="entry name" value="Tetratricopeptide repeat domain"/>
    <property type="match status" value="2"/>
</dbReference>
<dbReference type="Pfam" id="PF08238">
    <property type="entry name" value="Sel1"/>
    <property type="match status" value="7"/>
</dbReference>
<organism evidence="3 4">
    <name type="scientific">Asticcacaulis endophyticus</name>
    <dbReference type="NCBI Taxonomy" id="1395890"/>
    <lineage>
        <taxon>Bacteria</taxon>
        <taxon>Pseudomonadati</taxon>
        <taxon>Pseudomonadota</taxon>
        <taxon>Alphaproteobacteria</taxon>
        <taxon>Caulobacterales</taxon>
        <taxon>Caulobacteraceae</taxon>
        <taxon>Asticcacaulis</taxon>
    </lineage>
</organism>
<dbReference type="PANTHER" id="PTHR11102:SF160">
    <property type="entry name" value="ERAD-ASSOCIATED E3 UBIQUITIN-PROTEIN LIGASE COMPONENT HRD3"/>
    <property type="match status" value="1"/>
</dbReference>
<evidence type="ECO:0000313" key="4">
    <source>
        <dbReference type="Proteomes" id="UP000662572"/>
    </source>
</evidence>
<dbReference type="SUPFAM" id="SSF81901">
    <property type="entry name" value="HCP-like"/>
    <property type="match status" value="2"/>
</dbReference>
<keyword evidence="4" id="KW-1185">Reference proteome</keyword>
<dbReference type="SMART" id="SM00671">
    <property type="entry name" value="SEL1"/>
    <property type="match status" value="7"/>
</dbReference>
<protein>
    <recommendedName>
        <fullName evidence="5">TPR repeat</fullName>
    </recommendedName>
</protein>
<keyword evidence="2" id="KW-0732">Signal</keyword>
<dbReference type="Proteomes" id="UP000662572">
    <property type="component" value="Unassembled WGS sequence"/>
</dbReference>
<dbReference type="EMBL" id="BMZB01000005">
    <property type="protein sequence ID" value="GGZ41797.1"/>
    <property type="molecule type" value="Genomic_DNA"/>
</dbReference>
<dbReference type="InterPro" id="IPR006597">
    <property type="entry name" value="Sel1-like"/>
</dbReference>
<feature type="chain" id="PRO_5037414490" description="TPR repeat" evidence="2">
    <location>
        <begin position="28"/>
        <end position="485"/>
    </location>
</feature>
<dbReference type="InterPro" id="IPR011990">
    <property type="entry name" value="TPR-like_helical_dom_sf"/>
</dbReference>
<dbReference type="InterPro" id="IPR050767">
    <property type="entry name" value="Sel1_AlgK"/>
</dbReference>